<accession>A0A699VWS5</accession>
<reference evidence="2" key="1">
    <citation type="journal article" date="2019" name="Sci. Rep.">
        <title>Draft genome of Tanacetum cinerariifolium, the natural source of mosquito coil.</title>
        <authorList>
            <person name="Yamashiro T."/>
            <person name="Shiraishi A."/>
            <person name="Satake H."/>
            <person name="Nakayama K."/>
        </authorList>
    </citation>
    <scope>NUCLEOTIDE SEQUENCE</scope>
</reference>
<dbReference type="PANTHER" id="PTHR33144">
    <property type="entry name" value="OS10G0409366 PROTEIN-RELATED"/>
    <property type="match status" value="1"/>
</dbReference>
<name>A0A699VWS5_TANCI</name>
<dbReference type="PANTHER" id="PTHR33144:SF50">
    <property type="entry name" value="OS03G0714750 PROTEIN"/>
    <property type="match status" value="1"/>
</dbReference>
<feature type="compositionally biased region" description="Basic residues" evidence="1">
    <location>
        <begin position="10"/>
        <end position="22"/>
    </location>
</feature>
<dbReference type="EMBL" id="BKCJ011526128">
    <property type="protein sequence ID" value="GFD40002.1"/>
    <property type="molecule type" value="Genomic_DNA"/>
</dbReference>
<comment type="caution">
    <text evidence="2">The sequence shown here is derived from an EMBL/GenBank/DDBJ whole genome shotgun (WGS) entry which is preliminary data.</text>
</comment>
<evidence type="ECO:0000313" key="2">
    <source>
        <dbReference type="EMBL" id="GFD40002.1"/>
    </source>
</evidence>
<sequence length="100" mass="11542">VLTTSTSTRAPKKKVRGPTKKKAIWNSKSHEKVVVTFNELAQPIGDEANELTKFLGTLVRMSQHIGIQYEEWMKVLDVKKEDLWSIVKKKFIFKPAETRE</sequence>
<proteinExistence type="predicted"/>
<evidence type="ECO:0000256" key="1">
    <source>
        <dbReference type="SAM" id="MobiDB-lite"/>
    </source>
</evidence>
<feature type="region of interest" description="Disordered" evidence="1">
    <location>
        <begin position="1"/>
        <end position="22"/>
    </location>
</feature>
<organism evidence="2">
    <name type="scientific">Tanacetum cinerariifolium</name>
    <name type="common">Dalmatian daisy</name>
    <name type="synonym">Chrysanthemum cinerariifolium</name>
    <dbReference type="NCBI Taxonomy" id="118510"/>
    <lineage>
        <taxon>Eukaryota</taxon>
        <taxon>Viridiplantae</taxon>
        <taxon>Streptophyta</taxon>
        <taxon>Embryophyta</taxon>
        <taxon>Tracheophyta</taxon>
        <taxon>Spermatophyta</taxon>
        <taxon>Magnoliopsida</taxon>
        <taxon>eudicotyledons</taxon>
        <taxon>Gunneridae</taxon>
        <taxon>Pentapetalae</taxon>
        <taxon>asterids</taxon>
        <taxon>campanulids</taxon>
        <taxon>Asterales</taxon>
        <taxon>Asteraceae</taxon>
        <taxon>Asteroideae</taxon>
        <taxon>Anthemideae</taxon>
        <taxon>Anthemidinae</taxon>
        <taxon>Tanacetum</taxon>
    </lineage>
</organism>
<feature type="non-terminal residue" evidence="2">
    <location>
        <position position="1"/>
    </location>
</feature>
<protein>
    <submittedName>
        <fullName evidence="2">Uncharacterized protein</fullName>
    </submittedName>
</protein>
<gene>
    <name evidence="2" type="ORF">Tci_911971</name>
</gene>
<feature type="non-terminal residue" evidence="2">
    <location>
        <position position="100"/>
    </location>
</feature>
<dbReference type="AlphaFoldDB" id="A0A699VWS5"/>